<comment type="similarity">
    <text evidence="1">Belongs to the round spermatid basic protein 1 family.</text>
</comment>
<dbReference type="InterPro" id="IPR026306">
    <property type="entry name" value="RSBN1/Dpy-2/CEP530"/>
</dbReference>
<feature type="compositionally biased region" description="Basic and acidic residues" evidence="2">
    <location>
        <begin position="53"/>
        <end position="64"/>
    </location>
</feature>
<evidence type="ECO:0000313" key="4">
    <source>
        <dbReference type="WBParaSite" id="L893_g34118.t2"/>
    </source>
</evidence>
<sequence length="623" mass="70355">MYQPQHHGGSFWTPPHQNGDFISEPQFICDPAPSVTESAMLPPPPPPPSLPEEEPKVIKEEQRHPSPPAHPLAQDPILMELARPRKCTRKAKSSSPMFAGPRTTRKKLSASTLRISPLLMPKLESYEAARTDSSLSQNSDHKMLVKELPLSDDEASSSRGSPKDHFDDSPFSDIKSDFDGLANGHDRSPLKRRRYCPSSIDSEPRRKRDRTCKTMDSTPHMSDRFDPYVRINKHVNGGGLMIETDWEKVIKRFPKSEDQEAFAIEFIKLSMSEKNDTAHFCVSIIKNGANYMKDVLTYLAEKHGQMKVKIGSLTHKQLVETITMNDFYQKVKETCRCGTFKHGPLNSVSLVGAKQEECGSYFKELIGVLEEHPLMKNMMPWGPLSNGTLDDPSESDDGPIFWCRPGEQLVPTDGNDSKKVKKSTSHSRRIWDRREVFFEDRTPCHADQIGDGLERRTTAAVGVLQAVFGPNEPSERRAVKDVVCFHAGNFSNIVNTLHLDLYEPPMSQCVQWVGEARLNQLRRDGVKYAKFHITAGYQAELRKSKAAEAVMSNVQWVRNESVKCFWKACWTRGRCERLELEMQRPRAIAAEDLKIIEFVCPPAANVLETVRQPGSSDLTSKEP</sequence>
<evidence type="ECO:0000256" key="1">
    <source>
        <dbReference type="ARBA" id="ARBA00010560"/>
    </source>
</evidence>
<feature type="region of interest" description="Disordered" evidence="2">
    <location>
        <begin position="1"/>
        <end position="113"/>
    </location>
</feature>
<reference evidence="4" key="1">
    <citation type="submission" date="2016-11" db="UniProtKB">
        <authorList>
            <consortium name="WormBaseParasite"/>
        </authorList>
    </citation>
    <scope>IDENTIFICATION</scope>
</reference>
<feature type="compositionally biased region" description="Basic and acidic residues" evidence="2">
    <location>
        <begin position="161"/>
        <end position="189"/>
    </location>
</feature>
<evidence type="ECO:0000256" key="2">
    <source>
        <dbReference type="SAM" id="MobiDB-lite"/>
    </source>
</evidence>
<organism evidence="3 4">
    <name type="scientific">Steinernema glaseri</name>
    <dbReference type="NCBI Taxonomy" id="37863"/>
    <lineage>
        <taxon>Eukaryota</taxon>
        <taxon>Metazoa</taxon>
        <taxon>Ecdysozoa</taxon>
        <taxon>Nematoda</taxon>
        <taxon>Chromadorea</taxon>
        <taxon>Rhabditida</taxon>
        <taxon>Tylenchina</taxon>
        <taxon>Panagrolaimomorpha</taxon>
        <taxon>Strongyloidoidea</taxon>
        <taxon>Steinernematidae</taxon>
        <taxon>Steinernema</taxon>
    </lineage>
</organism>
<dbReference type="Proteomes" id="UP000095287">
    <property type="component" value="Unplaced"/>
</dbReference>
<accession>A0A1I8A975</accession>
<protein>
    <submittedName>
        <fullName evidence="4">C2H2-type domain-containing protein</fullName>
    </submittedName>
</protein>
<feature type="compositionally biased region" description="Pro residues" evidence="2">
    <location>
        <begin position="41"/>
        <end position="50"/>
    </location>
</feature>
<dbReference type="PANTHER" id="PTHR13354">
    <property type="entry name" value="ROUND SPERMATID BASIC PROTEIN 1"/>
    <property type="match status" value="1"/>
</dbReference>
<proteinExistence type="inferred from homology"/>
<feature type="region of interest" description="Disordered" evidence="2">
    <location>
        <begin position="150"/>
        <end position="219"/>
    </location>
</feature>
<evidence type="ECO:0000313" key="3">
    <source>
        <dbReference type="Proteomes" id="UP000095287"/>
    </source>
</evidence>
<dbReference type="GO" id="GO:0005634">
    <property type="term" value="C:nucleus"/>
    <property type="evidence" value="ECO:0007669"/>
    <property type="project" value="InterPro"/>
</dbReference>
<dbReference type="WBParaSite" id="L893_g34118.t2">
    <property type="protein sequence ID" value="L893_g34118.t2"/>
    <property type="gene ID" value="L893_g34118"/>
</dbReference>
<dbReference type="AlphaFoldDB" id="A0A1I8A975"/>
<name>A0A1I8A975_9BILA</name>
<dbReference type="PANTHER" id="PTHR13354:SF11">
    <property type="entry name" value="LYSINE-SPECIFIC DEMETHYLASE 9"/>
    <property type="match status" value="1"/>
</dbReference>
<keyword evidence="3" id="KW-1185">Reference proteome</keyword>